<evidence type="ECO:0000256" key="9">
    <source>
        <dbReference type="ARBA" id="ARBA00023015"/>
    </source>
</evidence>
<keyword evidence="9" id="KW-0805">Transcription regulation</keyword>
<organism evidence="16 17">
    <name type="scientific">Asparagus officinalis</name>
    <name type="common">Garden asparagus</name>
    <dbReference type="NCBI Taxonomy" id="4686"/>
    <lineage>
        <taxon>Eukaryota</taxon>
        <taxon>Viridiplantae</taxon>
        <taxon>Streptophyta</taxon>
        <taxon>Embryophyta</taxon>
        <taxon>Tracheophyta</taxon>
        <taxon>Spermatophyta</taxon>
        <taxon>Magnoliopsida</taxon>
        <taxon>Liliopsida</taxon>
        <taxon>Asparagales</taxon>
        <taxon>Asparagaceae</taxon>
        <taxon>Asparagoideae</taxon>
        <taxon>Asparagus</taxon>
    </lineage>
</organism>
<feature type="domain" description="MADS-box" evidence="15">
    <location>
        <begin position="11"/>
        <end position="71"/>
    </location>
</feature>
<dbReference type="GO" id="GO:0005634">
    <property type="term" value="C:nucleus"/>
    <property type="evidence" value="ECO:0007669"/>
    <property type="project" value="UniProtKB-SubCell"/>
</dbReference>
<dbReference type="SUPFAM" id="SSF48264">
    <property type="entry name" value="Cytochrome P450"/>
    <property type="match status" value="1"/>
</dbReference>
<dbReference type="GO" id="GO:0020037">
    <property type="term" value="F:heme binding"/>
    <property type="evidence" value="ECO:0007669"/>
    <property type="project" value="InterPro"/>
</dbReference>
<keyword evidence="14" id="KW-0812">Transmembrane</keyword>
<dbReference type="Gene3D" id="3.40.1810.10">
    <property type="entry name" value="Transcription factor, MADS-box"/>
    <property type="match status" value="1"/>
</dbReference>
<dbReference type="GO" id="GO:0000977">
    <property type="term" value="F:RNA polymerase II transcription regulatory region sequence-specific DNA binding"/>
    <property type="evidence" value="ECO:0007669"/>
    <property type="project" value="InterPro"/>
</dbReference>
<name>A0A5P1EX12_ASPOF</name>
<comment type="subcellular location">
    <subcellularLocation>
        <location evidence="3">Membrane</location>
    </subcellularLocation>
    <subcellularLocation>
        <location evidence="2">Nucleus</location>
    </subcellularLocation>
</comment>
<keyword evidence="11" id="KW-0238">DNA-binding</keyword>
<dbReference type="InterPro" id="IPR033896">
    <property type="entry name" value="MEF2-like_N"/>
</dbReference>
<dbReference type="InterPro" id="IPR036396">
    <property type="entry name" value="Cyt_P450_sf"/>
</dbReference>
<evidence type="ECO:0000256" key="14">
    <source>
        <dbReference type="SAM" id="Phobius"/>
    </source>
</evidence>
<dbReference type="GO" id="GO:0004497">
    <property type="term" value="F:monooxygenase activity"/>
    <property type="evidence" value="ECO:0007669"/>
    <property type="project" value="UniProtKB-KW"/>
</dbReference>
<comment type="similarity">
    <text evidence="4">Belongs to the cytochrome P450 family.</text>
</comment>
<evidence type="ECO:0000313" key="16">
    <source>
        <dbReference type="EMBL" id="ONK70625.1"/>
    </source>
</evidence>
<dbReference type="AlphaFoldDB" id="A0A5P1EX12"/>
<comment type="cofactor">
    <cofactor evidence="1">
        <name>heme</name>
        <dbReference type="ChEBI" id="CHEBI:30413"/>
    </cofactor>
</comment>
<evidence type="ECO:0000256" key="12">
    <source>
        <dbReference type="ARBA" id="ARBA00023163"/>
    </source>
</evidence>
<evidence type="ECO:0000256" key="1">
    <source>
        <dbReference type="ARBA" id="ARBA00001971"/>
    </source>
</evidence>
<dbReference type="InterPro" id="IPR002100">
    <property type="entry name" value="TF_MADSbox"/>
</dbReference>
<proteinExistence type="inferred from homology"/>
<feature type="transmembrane region" description="Helical" evidence="14">
    <location>
        <begin position="244"/>
        <end position="267"/>
    </location>
</feature>
<dbReference type="Gramene" id="ONK70625">
    <property type="protein sequence ID" value="ONK70625"/>
    <property type="gene ID" value="A4U43_C05F35690"/>
</dbReference>
<dbReference type="GO" id="GO:0005506">
    <property type="term" value="F:iron ion binding"/>
    <property type="evidence" value="ECO:0007669"/>
    <property type="project" value="InterPro"/>
</dbReference>
<dbReference type="GO" id="GO:0016705">
    <property type="term" value="F:oxidoreductase activity, acting on paired donors, with incorporation or reduction of molecular oxygen"/>
    <property type="evidence" value="ECO:0007669"/>
    <property type="project" value="InterPro"/>
</dbReference>
<keyword evidence="8" id="KW-0408">Iron</keyword>
<dbReference type="OMA" id="NGPRENT"/>
<dbReference type="FunFam" id="3.40.1810.10:FF:000006">
    <property type="entry name" value="Agamous-like MADS-box protein AGL62"/>
    <property type="match status" value="1"/>
</dbReference>
<dbReference type="GO" id="GO:0046983">
    <property type="term" value="F:protein dimerization activity"/>
    <property type="evidence" value="ECO:0007669"/>
    <property type="project" value="InterPro"/>
</dbReference>
<keyword evidence="7" id="KW-0560">Oxidoreductase</keyword>
<dbReference type="Pfam" id="PF00067">
    <property type="entry name" value="p450"/>
    <property type="match status" value="1"/>
</dbReference>
<dbReference type="InterPro" id="IPR036879">
    <property type="entry name" value="TF_MADSbox_sf"/>
</dbReference>
<keyword evidence="17" id="KW-1185">Reference proteome</keyword>
<evidence type="ECO:0000256" key="5">
    <source>
        <dbReference type="ARBA" id="ARBA00022617"/>
    </source>
</evidence>
<evidence type="ECO:0000256" key="7">
    <source>
        <dbReference type="ARBA" id="ARBA00023002"/>
    </source>
</evidence>
<dbReference type="PRINTS" id="PR00404">
    <property type="entry name" value="MADSDOMAIN"/>
</dbReference>
<dbReference type="InterPro" id="IPR001128">
    <property type="entry name" value="Cyt_P450"/>
</dbReference>
<keyword evidence="5" id="KW-0349">Heme</keyword>
<evidence type="ECO:0000256" key="6">
    <source>
        <dbReference type="ARBA" id="ARBA00022723"/>
    </source>
</evidence>
<evidence type="ECO:0000256" key="11">
    <source>
        <dbReference type="ARBA" id="ARBA00023125"/>
    </source>
</evidence>
<keyword evidence="14" id="KW-1133">Transmembrane helix</keyword>
<sequence length="653" mass="74185">MATKRQRKPSIGRQKIEIKRIENEESRQVCFSKRRAGLFKKANELSILCGAQVSLLVFSPAGKPFSFGHPSVDYVVDRYLMGRANGPRENTSTSRGVTLNVSGLNERYSSLTAKYEAEKKRKGELERVMKEVWLGDGQLDGVGLEGLEWLKMRLEGLKREVEVVMMSHQRVAPPPTTFEFCMAGNPVPYHRGYLGNFGQNQGQLYLPPPPSTLPFINDDSIMANGSNGFGYGEDYEEWLKIDSIVTTSSLVIAIILAFSLPLLLLLLRRSNGSNISNSNTPPGPISFPVFGNWLQVGNDLNHRYLAQLSRTHGPVFLLKLGSRNLVVVSDPKLATQVLHTQGVEFGSRPRNVVFDIFTGNGQDMVFTVYGDHWRKMRRIMTLPFFTNRVVNQYSPMWEQEMDLVVRDLFGDPEQAEKGMVIRKRLQLMLYNIMYGMMFDARFESQSDPLFQQATKFNSERSRLAQSFDYNYGDFIPILRPFLRGYLNKCRDLQSRRLAFFNGHYVEHRRKVMASNDDRQKLRCAIDHILEAEKNGEISSENVLYIVENINVAAIETTLWSMEWAIAELVNHPRVQGKLRQEVFDVLGREGRPVVTEANLAQLPYLQAVVKETLRLHTPIPLLVPHMNLEEAKLGEYSIPRESGCGSLVAGEQP</sequence>
<dbReference type="PROSITE" id="PS50066">
    <property type="entry name" value="MADS_BOX_2"/>
    <property type="match status" value="1"/>
</dbReference>
<reference evidence="17" key="1">
    <citation type="journal article" date="2017" name="Nat. Commun.">
        <title>The asparagus genome sheds light on the origin and evolution of a young Y chromosome.</title>
        <authorList>
            <person name="Harkess A."/>
            <person name="Zhou J."/>
            <person name="Xu C."/>
            <person name="Bowers J.E."/>
            <person name="Van der Hulst R."/>
            <person name="Ayyampalayam S."/>
            <person name="Mercati F."/>
            <person name="Riccardi P."/>
            <person name="McKain M.R."/>
            <person name="Kakrana A."/>
            <person name="Tang H."/>
            <person name="Ray J."/>
            <person name="Groenendijk J."/>
            <person name="Arikit S."/>
            <person name="Mathioni S.M."/>
            <person name="Nakano M."/>
            <person name="Shan H."/>
            <person name="Telgmann-Rauber A."/>
            <person name="Kanno A."/>
            <person name="Yue Z."/>
            <person name="Chen H."/>
            <person name="Li W."/>
            <person name="Chen Y."/>
            <person name="Xu X."/>
            <person name="Zhang Y."/>
            <person name="Luo S."/>
            <person name="Chen H."/>
            <person name="Gao J."/>
            <person name="Mao Z."/>
            <person name="Pires J.C."/>
            <person name="Luo M."/>
            <person name="Kudrna D."/>
            <person name="Wing R.A."/>
            <person name="Meyers B.C."/>
            <person name="Yi K."/>
            <person name="Kong H."/>
            <person name="Lavrijsen P."/>
            <person name="Sunseri F."/>
            <person name="Falavigna A."/>
            <person name="Ye Y."/>
            <person name="Leebens-Mack J.H."/>
            <person name="Chen G."/>
        </authorList>
    </citation>
    <scope>NUCLEOTIDE SEQUENCE [LARGE SCALE GENOMIC DNA]</scope>
    <source>
        <strain evidence="17">cv. DH0086</strain>
    </source>
</reference>
<dbReference type="EMBL" id="CM007385">
    <property type="protein sequence ID" value="ONK70625.1"/>
    <property type="molecule type" value="Genomic_DNA"/>
</dbReference>
<dbReference type="PRINTS" id="PR00463">
    <property type="entry name" value="EP450I"/>
</dbReference>
<evidence type="ECO:0000256" key="3">
    <source>
        <dbReference type="ARBA" id="ARBA00004370"/>
    </source>
</evidence>
<dbReference type="CDD" id="cd00265">
    <property type="entry name" value="MADS_MEF2_like"/>
    <property type="match status" value="1"/>
</dbReference>
<protein>
    <recommendedName>
        <fullName evidence="15">MADS-box domain-containing protein</fullName>
    </recommendedName>
</protein>
<evidence type="ECO:0000256" key="4">
    <source>
        <dbReference type="ARBA" id="ARBA00010617"/>
    </source>
</evidence>
<evidence type="ECO:0000259" key="15">
    <source>
        <dbReference type="PROSITE" id="PS50066"/>
    </source>
</evidence>
<dbReference type="PANTHER" id="PTHR47948:SF3">
    <property type="entry name" value="OS02G0467000 PROTEIN"/>
    <property type="match status" value="1"/>
</dbReference>
<dbReference type="Proteomes" id="UP000243459">
    <property type="component" value="Chromosome 5"/>
</dbReference>
<keyword evidence="14" id="KW-0472">Membrane</keyword>
<keyword evidence="13" id="KW-0539">Nucleus</keyword>
<evidence type="ECO:0000256" key="8">
    <source>
        <dbReference type="ARBA" id="ARBA00023004"/>
    </source>
</evidence>
<keyword evidence="10" id="KW-0503">Monooxygenase</keyword>
<dbReference type="Gene3D" id="1.10.630.10">
    <property type="entry name" value="Cytochrome P450"/>
    <property type="match status" value="1"/>
</dbReference>
<dbReference type="InterPro" id="IPR002401">
    <property type="entry name" value="Cyt_P450_E_grp-I"/>
</dbReference>
<evidence type="ECO:0000256" key="13">
    <source>
        <dbReference type="ARBA" id="ARBA00023242"/>
    </source>
</evidence>
<evidence type="ECO:0000313" key="17">
    <source>
        <dbReference type="Proteomes" id="UP000243459"/>
    </source>
</evidence>
<dbReference type="SMART" id="SM00432">
    <property type="entry name" value="MADS"/>
    <property type="match status" value="1"/>
</dbReference>
<keyword evidence="12" id="KW-0804">Transcription</keyword>
<keyword evidence="6" id="KW-0479">Metal-binding</keyword>
<gene>
    <name evidence="16" type="ORF">A4U43_C05F35690</name>
</gene>
<evidence type="ECO:0000256" key="2">
    <source>
        <dbReference type="ARBA" id="ARBA00004123"/>
    </source>
</evidence>
<dbReference type="GO" id="GO:0016020">
    <property type="term" value="C:membrane"/>
    <property type="evidence" value="ECO:0007669"/>
    <property type="project" value="UniProtKB-SubCell"/>
</dbReference>
<dbReference type="SUPFAM" id="SSF55455">
    <property type="entry name" value="SRF-like"/>
    <property type="match status" value="1"/>
</dbReference>
<evidence type="ECO:0000256" key="10">
    <source>
        <dbReference type="ARBA" id="ARBA00023033"/>
    </source>
</evidence>
<dbReference type="PANTHER" id="PTHR47948">
    <property type="entry name" value="TRANS-CINNAMATE 4-MONOOXYGENASE"/>
    <property type="match status" value="1"/>
</dbReference>
<dbReference type="GO" id="GO:0045944">
    <property type="term" value="P:positive regulation of transcription by RNA polymerase II"/>
    <property type="evidence" value="ECO:0007669"/>
    <property type="project" value="InterPro"/>
</dbReference>
<accession>A0A5P1EX12</accession>
<dbReference type="Pfam" id="PF00319">
    <property type="entry name" value="SRF-TF"/>
    <property type="match status" value="1"/>
</dbReference>